<reference evidence="9" key="1">
    <citation type="submission" date="2020-05" db="EMBL/GenBank/DDBJ databases">
        <authorList>
            <person name="Chiriac C."/>
            <person name="Salcher M."/>
            <person name="Ghai R."/>
            <person name="Kavagutti S V."/>
        </authorList>
    </citation>
    <scope>NUCLEOTIDE SEQUENCE</scope>
</reference>
<dbReference type="SUPFAM" id="SSF53633">
    <property type="entry name" value="Carbamate kinase-like"/>
    <property type="match status" value="1"/>
</dbReference>
<accession>A0A6J6LKW6</accession>
<dbReference type="GO" id="GO:0005524">
    <property type="term" value="F:ATP binding"/>
    <property type="evidence" value="ECO:0007669"/>
    <property type="project" value="UniProtKB-KW"/>
</dbReference>
<dbReference type="InterPro" id="IPR036393">
    <property type="entry name" value="AceGlu_kinase-like_sf"/>
</dbReference>
<keyword evidence="5" id="KW-0418">Kinase</keyword>
<evidence type="ECO:0000256" key="2">
    <source>
        <dbReference type="ARBA" id="ARBA00022605"/>
    </source>
</evidence>
<dbReference type="Pfam" id="PF00696">
    <property type="entry name" value="AA_kinase"/>
    <property type="match status" value="1"/>
</dbReference>
<name>A0A6J6LKW6_9ZZZZ</name>
<keyword evidence="4" id="KW-0547">Nucleotide-binding</keyword>
<dbReference type="GO" id="GO:0005737">
    <property type="term" value="C:cytoplasm"/>
    <property type="evidence" value="ECO:0007669"/>
    <property type="project" value="InterPro"/>
</dbReference>
<keyword evidence="2" id="KW-0028">Amino-acid biosynthesis</keyword>
<organism evidence="9">
    <name type="scientific">freshwater metagenome</name>
    <dbReference type="NCBI Taxonomy" id="449393"/>
    <lineage>
        <taxon>unclassified sequences</taxon>
        <taxon>metagenomes</taxon>
        <taxon>ecological metagenomes</taxon>
    </lineage>
</organism>
<dbReference type="InterPro" id="IPR001048">
    <property type="entry name" value="Asp/Glu/Uridylate_kinase"/>
</dbReference>
<evidence type="ECO:0000256" key="5">
    <source>
        <dbReference type="ARBA" id="ARBA00022777"/>
    </source>
</evidence>
<dbReference type="InterPro" id="IPR001057">
    <property type="entry name" value="Glu/AcGlu_kinase"/>
</dbReference>
<proteinExistence type="predicted"/>
<evidence type="ECO:0000313" key="9">
    <source>
        <dbReference type="EMBL" id="CAB4662286.1"/>
    </source>
</evidence>
<dbReference type="NCBIfam" id="TIGR00761">
    <property type="entry name" value="argB"/>
    <property type="match status" value="1"/>
</dbReference>
<dbReference type="PIRSF" id="PIRSF000728">
    <property type="entry name" value="NAGK"/>
    <property type="match status" value="1"/>
</dbReference>
<evidence type="ECO:0000256" key="1">
    <source>
        <dbReference type="ARBA" id="ARBA00022571"/>
    </source>
</evidence>
<gene>
    <name evidence="9" type="ORF">UFOPK2265_00890</name>
</gene>
<feature type="domain" description="Aspartate/glutamate/uridylate kinase" evidence="8">
    <location>
        <begin position="1"/>
        <end position="240"/>
    </location>
</feature>
<dbReference type="GO" id="GO:0003991">
    <property type="term" value="F:acetylglutamate kinase activity"/>
    <property type="evidence" value="ECO:0007669"/>
    <property type="project" value="TreeGrafter"/>
</dbReference>
<dbReference type="CDD" id="cd04238">
    <property type="entry name" value="AAK_NAGK-like"/>
    <property type="match status" value="1"/>
</dbReference>
<dbReference type="Gene3D" id="3.40.1160.10">
    <property type="entry name" value="Acetylglutamate kinase-like"/>
    <property type="match status" value="1"/>
</dbReference>
<comment type="pathway">
    <text evidence="7">Amino-acid biosynthesis.</text>
</comment>
<evidence type="ECO:0000256" key="6">
    <source>
        <dbReference type="ARBA" id="ARBA00022840"/>
    </source>
</evidence>
<dbReference type="GO" id="GO:0006526">
    <property type="term" value="P:L-arginine biosynthetic process"/>
    <property type="evidence" value="ECO:0007669"/>
    <property type="project" value="UniProtKB-KW"/>
</dbReference>
<keyword evidence="6" id="KW-0067">ATP-binding</keyword>
<dbReference type="PRINTS" id="PR00474">
    <property type="entry name" value="GLU5KINASE"/>
</dbReference>
<protein>
    <submittedName>
        <fullName evidence="9">Unannotated protein</fullName>
    </submittedName>
</protein>
<evidence type="ECO:0000256" key="3">
    <source>
        <dbReference type="ARBA" id="ARBA00022679"/>
    </source>
</evidence>
<evidence type="ECO:0000256" key="4">
    <source>
        <dbReference type="ARBA" id="ARBA00022741"/>
    </source>
</evidence>
<evidence type="ECO:0000259" key="8">
    <source>
        <dbReference type="Pfam" id="PF00696"/>
    </source>
</evidence>
<dbReference type="EMBL" id="CAEZWP010000045">
    <property type="protein sequence ID" value="CAB4662286.1"/>
    <property type="molecule type" value="Genomic_DNA"/>
</dbReference>
<dbReference type="PANTHER" id="PTHR23342:SF0">
    <property type="entry name" value="N-ACETYLGLUTAMATE SYNTHASE, MITOCHONDRIAL"/>
    <property type="match status" value="1"/>
</dbReference>
<evidence type="ECO:0000256" key="7">
    <source>
        <dbReference type="ARBA" id="ARBA00029440"/>
    </source>
</evidence>
<dbReference type="AlphaFoldDB" id="A0A6J6LKW6"/>
<sequence length="261" mass="26767">MIVVKFGGHAMVDENGVFSAAIATALTRGESVVVVHGGGPQIDAALTLAGIKSHFLGGFRYTSPQIFDILERVLVHEVGVQVAATLLDHGIPAQSMSGRTLPTLIAQKKLTLVDGTPAELGHVGEVIAVDTRDIDALLAKGIVPVISPVSADYSGDGGLNVNADLAAAAIAGAMDASVLIIMTDVPGIYRNWPDRDSLIVSITCAELRSLKSTFKAGMAPKVQAVLDAIAQGAKAVRIIDGTNPQSFAAALDGVGGTLVNA</sequence>
<dbReference type="InterPro" id="IPR004662">
    <property type="entry name" value="AcgluKinase_fam"/>
</dbReference>
<keyword evidence="1" id="KW-0055">Arginine biosynthesis</keyword>
<dbReference type="PANTHER" id="PTHR23342">
    <property type="entry name" value="N-ACETYLGLUTAMATE SYNTHASE"/>
    <property type="match status" value="1"/>
</dbReference>
<keyword evidence="3" id="KW-0808">Transferase</keyword>